<dbReference type="Proteomes" id="UP000199758">
    <property type="component" value="Unassembled WGS sequence"/>
</dbReference>
<evidence type="ECO:0000256" key="7">
    <source>
        <dbReference type="ARBA" id="ARBA00022825"/>
    </source>
</evidence>
<dbReference type="PANTHER" id="PTHR42987:SF4">
    <property type="entry name" value="PROTEASE SOHB-RELATED"/>
    <property type="match status" value="1"/>
</dbReference>
<keyword evidence="3" id="KW-1003">Cell membrane</keyword>
<dbReference type="Gene3D" id="6.20.330.10">
    <property type="match status" value="1"/>
</dbReference>
<keyword evidence="7" id="KW-0720">Serine protease</keyword>
<dbReference type="CDD" id="cd07023">
    <property type="entry name" value="S49_Sppa_N_C"/>
    <property type="match status" value="1"/>
</dbReference>
<dbReference type="SUPFAM" id="SSF52096">
    <property type="entry name" value="ClpP/crotonase"/>
    <property type="match status" value="1"/>
</dbReference>
<feature type="domain" description="Peptidase S49 N-terminal proteobacteria" evidence="13">
    <location>
        <begin position="3"/>
        <end position="154"/>
    </location>
</feature>
<dbReference type="GO" id="GO:0006508">
    <property type="term" value="P:proteolysis"/>
    <property type="evidence" value="ECO:0007669"/>
    <property type="project" value="UniProtKB-KW"/>
</dbReference>
<evidence type="ECO:0000259" key="12">
    <source>
        <dbReference type="Pfam" id="PF01343"/>
    </source>
</evidence>
<dbReference type="OrthoDB" id="5614232at2"/>
<keyword evidence="9 11" id="KW-0472">Membrane</keyword>
<dbReference type="NCBIfam" id="NF008745">
    <property type="entry name" value="PRK11778.1"/>
    <property type="match status" value="1"/>
</dbReference>
<dbReference type="InterPro" id="IPR013703">
    <property type="entry name" value="Peptidase_S49_N_proteobac"/>
</dbReference>
<evidence type="ECO:0000256" key="2">
    <source>
        <dbReference type="ARBA" id="ARBA00008683"/>
    </source>
</evidence>
<evidence type="ECO:0000256" key="10">
    <source>
        <dbReference type="SAM" id="MobiDB-lite"/>
    </source>
</evidence>
<feature type="transmembrane region" description="Helical" evidence="11">
    <location>
        <begin position="6"/>
        <end position="32"/>
    </location>
</feature>
<accession>A0A1M5REW3</accession>
<protein>
    <submittedName>
        <fullName evidence="14">Serine protease SohB</fullName>
    </submittedName>
</protein>
<dbReference type="GO" id="GO:0004252">
    <property type="term" value="F:serine-type endopeptidase activity"/>
    <property type="evidence" value="ECO:0007669"/>
    <property type="project" value="InterPro"/>
</dbReference>
<dbReference type="RefSeq" id="WP_072898952.1">
    <property type="nucleotide sequence ID" value="NZ_FQWZ01000007.1"/>
</dbReference>
<keyword evidence="6" id="KW-0378">Hydrolase</keyword>
<comment type="similarity">
    <text evidence="2">Belongs to the peptidase S49 family.</text>
</comment>
<evidence type="ECO:0000256" key="8">
    <source>
        <dbReference type="ARBA" id="ARBA00022989"/>
    </source>
</evidence>
<dbReference type="STRING" id="490188.SAMN04488068_3067"/>
<evidence type="ECO:0000313" key="15">
    <source>
        <dbReference type="Proteomes" id="UP000199758"/>
    </source>
</evidence>
<dbReference type="Gene3D" id="3.90.226.10">
    <property type="entry name" value="2-enoyl-CoA Hydratase, Chain A, domain 1"/>
    <property type="match status" value="1"/>
</dbReference>
<evidence type="ECO:0000256" key="3">
    <source>
        <dbReference type="ARBA" id="ARBA00022475"/>
    </source>
</evidence>
<keyword evidence="15" id="KW-1185">Reference proteome</keyword>
<dbReference type="EMBL" id="FQWZ01000007">
    <property type="protein sequence ID" value="SHH24804.1"/>
    <property type="molecule type" value="Genomic_DNA"/>
</dbReference>
<keyword evidence="8 11" id="KW-1133">Transmembrane helix</keyword>
<feature type="domain" description="Peptidase S49" evidence="12">
    <location>
        <begin position="157"/>
        <end position="298"/>
    </location>
</feature>
<gene>
    <name evidence="14" type="ORF">SAMN04488068_3067</name>
</gene>
<evidence type="ECO:0000256" key="6">
    <source>
        <dbReference type="ARBA" id="ARBA00022801"/>
    </source>
</evidence>
<evidence type="ECO:0000313" key="14">
    <source>
        <dbReference type="EMBL" id="SHH24804.1"/>
    </source>
</evidence>
<dbReference type="Pfam" id="PF08496">
    <property type="entry name" value="Peptidase_S49_N"/>
    <property type="match status" value="1"/>
</dbReference>
<name>A0A1M5REW3_9GAMM</name>
<dbReference type="PANTHER" id="PTHR42987">
    <property type="entry name" value="PEPTIDASE S49"/>
    <property type="match status" value="1"/>
</dbReference>
<sequence>MQYFAQYGLFLAKCITFSVLILLTIGGLVTILRSTKQKSPAGQLQIRDVNERLRELADSLNAELLDAAELKRHQADRKKSQKQARKRAKQPAATVRPRLFVLDFCGDLQASAVASLREEISALLQIARDSDEVLLRLESAGGLVHSYGLAASQLVRLRQRRLKLTVAVDKVAASGGYMMACVADRVLAAPFAIVGSIGVVAQIPNFNRLLRKHDVDIELHTAGEHKRTLTMLGENTEAGRAKFREEMEQTHALFKAFVAENRPVLDLTRVATGEHWFGTQALALKLVDGISTSDDYLLSRIRDADVYELRFRRRKALSERIGDSLGHWATGLRRAGRNALINEF</sequence>
<dbReference type="Pfam" id="PF01343">
    <property type="entry name" value="Peptidase_S49"/>
    <property type="match status" value="1"/>
</dbReference>
<evidence type="ECO:0000256" key="9">
    <source>
        <dbReference type="ARBA" id="ARBA00023136"/>
    </source>
</evidence>
<proteinExistence type="inferred from homology"/>
<evidence type="ECO:0000256" key="11">
    <source>
        <dbReference type="SAM" id="Phobius"/>
    </source>
</evidence>
<evidence type="ECO:0000256" key="5">
    <source>
        <dbReference type="ARBA" id="ARBA00022692"/>
    </source>
</evidence>
<reference evidence="14 15" key="1">
    <citation type="submission" date="2016-11" db="EMBL/GenBank/DDBJ databases">
        <authorList>
            <person name="Jaros S."/>
            <person name="Januszkiewicz K."/>
            <person name="Wedrychowicz H."/>
        </authorList>
    </citation>
    <scope>NUCLEOTIDE SEQUENCE [LARGE SCALE GENOMIC DNA]</scope>
    <source>
        <strain evidence="14 15">CGMCC 1.7049</strain>
    </source>
</reference>
<keyword evidence="4 14" id="KW-0645">Protease</keyword>
<dbReference type="GO" id="GO:0005886">
    <property type="term" value="C:plasma membrane"/>
    <property type="evidence" value="ECO:0007669"/>
    <property type="project" value="UniProtKB-SubCell"/>
</dbReference>
<feature type="region of interest" description="Disordered" evidence="10">
    <location>
        <begin position="71"/>
        <end position="91"/>
    </location>
</feature>
<evidence type="ECO:0000256" key="4">
    <source>
        <dbReference type="ARBA" id="ARBA00022670"/>
    </source>
</evidence>
<dbReference type="InterPro" id="IPR002142">
    <property type="entry name" value="Peptidase_S49"/>
</dbReference>
<evidence type="ECO:0000259" key="13">
    <source>
        <dbReference type="Pfam" id="PF08496"/>
    </source>
</evidence>
<keyword evidence="5 11" id="KW-0812">Transmembrane</keyword>
<dbReference type="InterPro" id="IPR047272">
    <property type="entry name" value="S49_SppA_C"/>
</dbReference>
<organism evidence="14 15">
    <name type="scientific">Hydrocarboniphaga daqingensis</name>
    <dbReference type="NCBI Taxonomy" id="490188"/>
    <lineage>
        <taxon>Bacteria</taxon>
        <taxon>Pseudomonadati</taxon>
        <taxon>Pseudomonadota</taxon>
        <taxon>Gammaproteobacteria</taxon>
        <taxon>Nevskiales</taxon>
        <taxon>Nevskiaceae</taxon>
        <taxon>Hydrocarboniphaga</taxon>
    </lineage>
</organism>
<dbReference type="InterPro" id="IPR029045">
    <property type="entry name" value="ClpP/crotonase-like_dom_sf"/>
</dbReference>
<feature type="compositionally biased region" description="Basic residues" evidence="10">
    <location>
        <begin position="74"/>
        <end position="89"/>
    </location>
</feature>
<evidence type="ECO:0000256" key="1">
    <source>
        <dbReference type="ARBA" id="ARBA00004236"/>
    </source>
</evidence>
<comment type="subcellular location">
    <subcellularLocation>
        <location evidence="1">Cell membrane</location>
    </subcellularLocation>
</comment>
<dbReference type="AlphaFoldDB" id="A0A1M5REW3"/>